<dbReference type="PANTHER" id="PTHR43357:SF4">
    <property type="entry name" value="INNER MEMBRANE ABC TRANSPORTER PERMEASE PROTEIN YDCV"/>
    <property type="match status" value="1"/>
</dbReference>
<proteinExistence type="inferred from homology"/>
<feature type="domain" description="ABC transmembrane type-1" evidence="9">
    <location>
        <begin position="86"/>
        <end position="281"/>
    </location>
</feature>
<accession>A0A543PXB1</accession>
<evidence type="ECO:0000256" key="6">
    <source>
        <dbReference type="ARBA" id="ARBA00022989"/>
    </source>
</evidence>
<dbReference type="EMBL" id="VFQF01000001">
    <property type="protein sequence ID" value="TQN48715.1"/>
    <property type="molecule type" value="Genomic_DNA"/>
</dbReference>
<dbReference type="InterPro" id="IPR000515">
    <property type="entry name" value="MetI-like"/>
</dbReference>
<evidence type="ECO:0000259" key="9">
    <source>
        <dbReference type="PROSITE" id="PS50928"/>
    </source>
</evidence>
<evidence type="ECO:0000256" key="4">
    <source>
        <dbReference type="ARBA" id="ARBA00022519"/>
    </source>
</evidence>
<feature type="transmembrane region" description="Helical" evidence="8">
    <location>
        <begin position="220"/>
        <end position="242"/>
    </location>
</feature>
<keyword evidence="2 8" id="KW-0813">Transport</keyword>
<reference evidence="10 11" key="1">
    <citation type="submission" date="2019-06" db="EMBL/GenBank/DDBJ databases">
        <title>Sequencing the genomes of 1000 actinobacteria strains.</title>
        <authorList>
            <person name="Klenk H.-P."/>
        </authorList>
    </citation>
    <scope>NUCLEOTIDE SEQUENCE [LARGE SCALE GENOMIC DNA]</scope>
    <source>
        <strain evidence="10 11">DSM 21776</strain>
    </source>
</reference>
<feature type="transmembrane region" description="Helical" evidence="8">
    <location>
        <begin position="262"/>
        <end position="284"/>
    </location>
</feature>
<keyword evidence="6 8" id="KW-1133">Transmembrane helix</keyword>
<protein>
    <submittedName>
        <fullName evidence="10">Putative spermidine/putrescine transport system permease protein</fullName>
    </submittedName>
</protein>
<dbReference type="SUPFAM" id="SSF161098">
    <property type="entry name" value="MetI-like"/>
    <property type="match status" value="1"/>
</dbReference>
<dbReference type="PANTHER" id="PTHR43357">
    <property type="entry name" value="INNER MEMBRANE ABC TRANSPORTER PERMEASE PROTEIN YDCV"/>
    <property type="match status" value="1"/>
</dbReference>
<dbReference type="Pfam" id="PF00528">
    <property type="entry name" value="BPD_transp_1"/>
    <property type="match status" value="1"/>
</dbReference>
<dbReference type="GO" id="GO:0055085">
    <property type="term" value="P:transmembrane transport"/>
    <property type="evidence" value="ECO:0007669"/>
    <property type="project" value="InterPro"/>
</dbReference>
<comment type="similarity">
    <text evidence="8">Belongs to the binding-protein-dependent transport system permease family.</text>
</comment>
<evidence type="ECO:0000256" key="1">
    <source>
        <dbReference type="ARBA" id="ARBA00004429"/>
    </source>
</evidence>
<keyword evidence="4" id="KW-0997">Cell inner membrane</keyword>
<dbReference type="CDD" id="cd06261">
    <property type="entry name" value="TM_PBP2"/>
    <property type="match status" value="1"/>
</dbReference>
<evidence type="ECO:0000256" key="5">
    <source>
        <dbReference type="ARBA" id="ARBA00022692"/>
    </source>
</evidence>
<evidence type="ECO:0000313" key="10">
    <source>
        <dbReference type="EMBL" id="TQN48715.1"/>
    </source>
</evidence>
<keyword evidence="5 8" id="KW-0812">Transmembrane</keyword>
<dbReference type="Proteomes" id="UP000320085">
    <property type="component" value="Unassembled WGS sequence"/>
</dbReference>
<sequence>MTGSPMTGLPLNGAPVKGQRAVRLRRQTWFRRVVVTVVVIAFLIPLYGMLNFTTHDPSGQVDLTTWRTLVDVNKISTDYPDLATGFVASVGLAIVTVSVMLVLLVPTMTWVRLRLPSMSRPVEFICLLPLTVPAIVLVVGLSPVYSWLTDWLVYFFGESVGESTIWLGLAYVILVLPYSYRSIDAGLRAIDVRTLSEAARSLGAGWPTVMWRVVLPNLRTAVLSASFLSVALVLGEFTIANLFSRTNLQVAMYLLGKSDAQISIAVGLVSLVFAFLVLFAMSFVGTTRGRTTRSPFRLRRNRQEST</sequence>
<evidence type="ECO:0000256" key="3">
    <source>
        <dbReference type="ARBA" id="ARBA00022475"/>
    </source>
</evidence>
<feature type="transmembrane region" description="Helical" evidence="8">
    <location>
        <begin position="82"/>
        <end position="104"/>
    </location>
</feature>
<dbReference type="InterPro" id="IPR035906">
    <property type="entry name" value="MetI-like_sf"/>
</dbReference>
<evidence type="ECO:0000313" key="11">
    <source>
        <dbReference type="Proteomes" id="UP000320085"/>
    </source>
</evidence>
<keyword evidence="7 8" id="KW-0472">Membrane</keyword>
<dbReference type="GO" id="GO:0005886">
    <property type="term" value="C:plasma membrane"/>
    <property type="evidence" value="ECO:0007669"/>
    <property type="project" value="UniProtKB-SubCell"/>
</dbReference>
<comment type="caution">
    <text evidence="10">The sequence shown here is derived from an EMBL/GenBank/DDBJ whole genome shotgun (WGS) entry which is preliminary data.</text>
</comment>
<name>A0A543PXB1_9MICO</name>
<gene>
    <name evidence="10" type="ORF">FHX52_1858</name>
</gene>
<evidence type="ECO:0000256" key="2">
    <source>
        <dbReference type="ARBA" id="ARBA00022448"/>
    </source>
</evidence>
<dbReference type="PROSITE" id="PS50928">
    <property type="entry name" value="ABC_TM1"/>
    <property type="match status" value="1"/>
</dbReference>
<dbReference type="AlphaFoldDB" id="A0A543PXB1"/>
<feature type="transmembrane region" description="Helical" evidence="8">
    <location>
        <begin position="29"/>
        <end position="50"/>
    </location>
</feature>
<evidence type="ECO:0000256" key="8">
    <source>
        <dbReference type="RuleBase" id="RU363032"/>
    </source>
</evidence>
<keyword evidence="3" id="KW-1003">Cell membrane</keyword>
<feature type="transmembrane region" description="Helical" evidence="8">
    <location>
        <begin position="124"/>
        <end position="145"/>
    </location>
</feature>
<dbReference type="Gene3D" id="1.10.3720.10">
    <property type="entry name" value="MetI-like"/>
    <property type="match status" value="1"/>
</dbReference>
<comment type="subcellular location">
    <subcellularLocation>
        <location evidence="1">Cell inner membrane</location>
        <topology evidence="1">Multi-pass membrane protein</topology>
    </subcellularLocation>
    <subcellularLocation>
        <location evidence="8">Cell membrane</location>
        <topology evidence="8">Multi-pass membrane protein</topology>
    </subcellularLocation>
</comment>
<feature type="transmembrane region" description="Helical" evidence="8">
    <location>
        <begin position="165"/>
        <end position="183"/>
    </location>
</feature>
<evidence type="ECO:0000256" key="7">
    <source>
        <dbReference type="ARBA" id="ARBA00023136"/>
    </source>
</evidence>
<organism evidence="10 11">
    <name type="scientific">Humibacillus xanthopallidus</name>
    <dbReference type="NCBI Taxonomy" id="412689"/>
    <lineage>
        <taxon>Bacteria</taxon>
        <taxon>Bacillati</taxon>
        <taxon>Actinomycetota</taxon>
        <taxon>Actinomycetes</taxon>
        <taxon>Micrococcales</taxon>
        <taxon>Intrasporangiaceae</taxon>
        <taxon>Humibacillus</taxon>
    </lineage>
</organism>